<dbReference type="EMBL" id="BMMZ01000005">
    <property type="protein sequence ID" value="GGL65240.1"/>
    <property type="molecule type" value="Genomic_DNA"/>
</dbReference>
<organism evidence="2 3">
    <name type="scientific">Microlunatus endophyticus</name>
    <dbReference type="NCBI Taxonomy" id="1716077"/>
    <lineage>
        <taxon>Bacteria</taxon>
        <taxon>Bacillati</taxon>
        <taxon>Actinomycetota</taxon>
        <taxon>Actinomycetes</taxon>
        <taxon>Propionibacteriales</taxon>
        <taxon>Propionibacteriaceae</taxon>
        <taxon>Microlunatus</taxon>
    </lineage>
</organism>
<sequence length="69" mass="7343">MEVTCRASPSPAAPESNHQSGVELESFDDELQASYRAESTKDGGVAVYVDVYRGVDVLSTIPVTQLGPD</sequence>
<keyword evidence="3" id="KW-1185">Reference proteome</keyword>
<evidence type="ECO:0000256" key="1">
    <source>
        <dbReference type="SAM" id="MobiDB-lite"/>
    </source>
</evidence>
<comment type="caution">
    <text evidence="2">The sequence shown here is derived from an EMBL/GenBank/DDBJ whole genome shotgun (WGS) entry which is preliminary data.</text>
</comment>
<evidence type="ECO:0000313" key="2">
    <source>
        <dbReference type="EMBL" id="GGL65240.1"/>
    </source>
</evidence>
<name>A0A917SAQ3_9ACTN</name>
<accession>A0A917SAQ3</accession>
<protein>
    <submittedName>
        <fullName evidence="2">Uncharacterized protein</fullName>
    </submittedName>
</protein>
<proteinExistence type="predicted"/>
<gene>
    <name evidence="2" type="ORF">GCM10011575_24480</name>
</gene>
<dbReference type="Proteomes" id="UP000613840">
    <property type="component" value="Unassembled WGS sequence"/>
</dbReference>
<reference evidence="2" key="1">
    <citation type="journal article" date="2014" name="Int. J. Syst. Evol. Microbiol.">
        <title>Complete genome sequence of Corynebacterium casei LMG S-19264T (=DSM 44701T), isolated from a smear-ripened cheese.</title>
        <authorList>
            <consortium name="US DOE Joint Genome Institute (JGI-PGF)"/>
            <person name="Walter F."/>
            <person name="Albersmeier A."/>
            <person name="Kalinowski J."/>
            <person name="Ruckert C."/>
        </authorList>
    </citation>
    <scope>NUCLEOTIDE SEQUENCE</scope>
    <source>
        <strain evidence="2">CGMCC 4.7306</strain>
    </source>
</reference>
<evidence type="ECO:0000313" key="3">
    <source>
        <dbReference type="Proteomes" id="UP000613840"/>
    </source>
</evidence>
<reference evidence="2" key="2">
    <citation type="submission" date="2020-09" db="EMBL/GenBank/DDBJ databases">
        <authorList>
            <person name="Sun Q."/>
            <person name="Zhou Y."/>
        </authorList>
    </citation>
    <scope>NUCLEOTIDE SEQUENCE</scope>
    <source>
        <strain evidence="2">CGMCC 4.7306</strain>
    </source>
</reference>
<dbReference type="AlphaFoldDB" id="A0A917SAQ3"/>
<feature type="region of interest" description="Disordered" evidence="1">
    <location>
        <begin position="1"/>
        <end position="21"/>
    </location>
</feature>